<keyword evidence="3 7" id="KW-0378">Hydrolase</keyword>
<gene>
    <name evidence="9" type="primary">umuD</name>
    <name evidence="9" type="ORF">FDY95_23575</name>
</gene>
<dbReference type="InterPro" id="IPR039418">
    <property type="entry name" value="LexA-like"/>
</dbReference>
<dbReference type="PANTHER" id="PTHR33516:SF2">
    <property type="entry name" value="LEXA REPRESSOR-RELATED"/>
    <property type="match status" value="1"/>
</dbReference>
<organism evidence="9 10">
    <name type="scientific">Hymenobacter jeollabukensis</name>
    <dbReference type="NCBI Taxonomy" id="2025313"/>
    <lineage>
        <taxon>Bacteria</taxon>
        <taxon>Pseudomonadati</taxon>
        <taxon>Bacteroidota</taxon>
        <taxon>Cytophagia</taxon>
        <taxon>Cytophagales</taxon>
        <taxon>Hymenobacteraceae</taxon>
        <taxon>Hymenobacter</taxon>
    </lineage>
</organism>
<keyword evidence="2" id="KW-0227">DNA damage</keyword>
<dbReference type="NCBIfam" id="NF007621">
    <property type="entry name" value="PRK10276.1"/>
    <property type="match status" value="1"/>
</dbReference>
<dbReference type="InterPro" id="IPR050077">
    <property type="entry name" value="LexA_repressor"/>
</dbReference>
<dbReference type="GO" id="GO:0006355">
    <property type="term" value="P:regulation of DNA-templated transcription"/>
    <property type="evidence" value="ECO:0007669"/>
    <property type="project" value="InterPro"/>
</dbReference>
<keyword evidence="9" id="KW-0808">Transferase</keyword>
<evidence type="ECO:0000313" key="9">
    <source>
        <dbReference type="EMBL" id="TLM88818.1"/>
    </source>
</evidence>
<dbReference type="AlphaFoldDB" id="A0A5R8WIW8"/>
<evidence type="ECO:0000256" key="2">
    <source>
        <dbReference type="ARBA" id="ARBA00022763"/>
    </source>
</evidence>
<name>A0A5R8WIW8_9BACT</name>
<keyword evidence="5" id="KW-0234">DNA repair</keyword>
<dbReference type="OrthoDB" id="9787787at2"/>
<keyword evidence="9" id="KW-0548">Nucleotidyltransferase</keyword>
<dbReference type="InterPro" id="IPR015927">
    <property type="entry name" value="Peptidase_S24_S26A/B/C"/>
</dbReference>
<dbReference type="SUPFAM" id="SSF51306">
    <property type="entry name" value="LexA/Signal peptidase"/>
    <property type="match status" value="1"/>
</dbReference>
<dbReference type="GO" id="GO:0003887">
    <property type="term" value="F:DNA-directed DNA polymerase activity"/>
    <property type="evidence" value="ECO:0007669"/>
    <property type="project" value="UniProtKB-EC"/>
</dbReference>
<comment type="similarity">
    <text evidence="1 7">Belongs to the peptidase S24 family.</text>
</comment>
<evidence type="ECO:0000256" key="7">
    <source>
        <dbReference type="RuleBase" id="RU003991"/>
    </source>
</evidence>
<dbReference type="EMBL" id="VAJM01000016">
    <property type="protein sequence ID" value="TLM88818.1"/>
    <property type="molecule type" value="Genomic_DNA"/>
</dbReference>
<dbReference type="GO" id="GO:0006281">
    <property type="term" value="P:DNA repair"/>
    <property type="evidence" value="ECO:0007669"/>
    <property type="project" value="UniProtKB-KW"/>
</dbReference>
<evidence type="ECO:0000256" key="4">
    <source>
        <dbReference type="ARBA" id="ARBA00022813"/>
    </source>
</evidence>
<dbReference type="Pfam" id="PF00717">
    <property type="entry name" value="Peptidase_S24"/>
    <property type="match status" value="1"/>
</dbReference>
<dbReference type="InterPro" id="IPR036286">
    <property type="entry name" value="LexA/Signal_pep-like_sf"/>
</dbReference>
<accession>A0A5R8WIW8</accession>
<dbReference type="RefSeq" id="WP_138081756.1">
    <property type="nucleotide sequence ID" value="NZ_VAJM01000016.1"/>
</dbReference>
<keyword evidence="10" id="KW-1185">Reference proteome</keyword>
<dbReference type="Gene3D" id="2.10.109.10">
    <property type="entry name" value="Umud Fragment, subunit A"/>
    <property type="match status" value="1"/>
</dbReference>
<dbReference type="EC" id="2.7.7.7" evidence="9"/>
<sequence>MDDVEILGVAHEPVWLIECDTRVPAGFPSPAADYAGEKVNLSEILLPHPDCTYLARVAGESMAGPPSHIPDGALLAVDCAIEARSGHVIVAAVEDGFTVKRLEYRGSQIWLVPDNPAFPPRQIHEQDRFRVWGVVTHVVTELIHGKLHQHVRTRNVMQA</sequence>
<dbReference type="PRINTS" id="PR00726">
    <property type="entry name" value="LEXASERPTASE"/>
</dbReference>
<evidence type="ECO:0000259" key="8">
    <source>
        <dbReference type="Pfam" id="PF00717"/>
    </source>
</evidence>
<dbReference type="PANTHER" id="PTHR33516">
    <property type="entry name" value="LEXA REPRESSOR"/>
    <property type="match status" value="1"/>
</dbReference>
<evidence type="ECO:0000256" key="1">
    <source>
        <dbReference type="ARBA" id="ARBA00007484"/>
    </source>
</evidence>
<protein>
    <submittedName>
        <fullName evidence="9">Translesion error-prone DNA polymerase V autoproteolytic subunit</fullName>
        <ecNumber evidence="9">2.7.7.7</ecNumber>
    </submittedName>
</protein>
<keyword evidence="6" id="KW-0742">SOS response</keyword>
<dbReference type="InterPro" id="IPR006197">
    <property type="entry name" value="Peptidase_S24_LexA"/>
</dbReference>
<proteinExistence type="inferred from homology"/>
<feature type="domain" description="Peptidase S24/S26A/S26B/S26C" evidence="8">
    <location>
        <begin position="22"/>
        <end position="135"/>
    </location>
</feature>
<evidence type="ECO:0000256" key="5">
    <source>
        <dbReference type="ARBA" id="ARBA00023204"/>
    </source>
</evidence>
<dbReference type="GO" id="GO:0009432">
    <property type="term" value="P:SOS response"/>
    <property type="evidence" value="ECO:0007669"/>
    <property type="project" value="UniProtKB-KW"/>
</dbReference>
<dbReference type="GO" id="GO:0003677">
    <property type="term" value="F:DNA binding"/>
    <property type="evidence" value="ECO:0007669"/>
    <property type="project" value="InterPro"/>
</dbReference>
<reference evidence="9 10" key="1">
    <citation type="submission" date="2019-05" db="EMBL/GenBank/DDBJ databases">
        <title>Hymenobacter edaphi sp. nov., isolated from abandoned arsenic-contaminated farmland soil.</title>
        <authorList>
            <person name="Nie L."/>
        </authorList>
    </citation>
    <scope>NUCLEOTIDE SEQUENCE [LARGE SCALE GENOMIC DNA]</scope>
    <source>
        <strain evidence="9 10">1-3-3-8</strain>
    </source>
</reference>
<comment type="caution">
    <text evidence="9">The sequence shown here is derived from an EMBL/GenBank/DDBJ whole genome shotgun (WGS) entry which is preliminary data.</text>
</comment>
<evidence type="ECO:0000313" key="10">
    <source>
        <dbReference type="Proteomes" id="UP000305517"/>
    </source>
</evidence>
<keyword evidence="4 7" id="KW-0068">Autocatalytic cleavage</keyword>
<evidence type="ECO:0000256" key="3">
    <source>
        <dbReference type="ARBA" id="ARBA00022801"/>
    </source>
</evidence>
<evidence type="ECO:0000256" key="6">
    <source>
        <dbReference type="ARBA" id="ARBA00023236"/>
    </source>
</evidence>
<dbReference type="GO" id="GO:0016787">
    <property type="term" value="F:hydrolase activity"/>
    <property type="evidence" value="ECO:0007669"/>
    <property type="project" value="UniProtKB-KW"/>
</dbReference>
<dbReference type="CDD" id="cd06529">
    <property type="entry name" value="S24_LexA-like"/>
    <property type="match status" value="1"/>
</dbReference>
<dbReference type="Proteomes" id="UP000305517">
    <property type="component" value="Unassembled WGS sequence"/>
</dbReference>